<dbReference type="RefSeq" id="WP_162451331.1">
    <property type="nucleotide sequence ID" value="NZ_WLZY01000005.1"/>
</dbReference>
<comment type="caution">
    <text evidence="1">The sequence shown here is derived from an EMBL/GenBank/DDBJ whole genome shotgun (WGS) entry which is preliminary data.</text>
</comment>
<dbReference type="AlphaFoldDB" id="A0A7K3M5N9"/>
<accession>A0A7K3M5N9</accession>
<evidence type="ECO:0000313" key="2">
    <source>
        <dbReference type="Proteomes" id="UP000460435"/>
    </source>
</evidence>
<dbReference type="Proteomes" id="UP000460435">
    <property type="component" value="Unassembled WGS sequence"/>
</dbReference>
<sequence>MDIVIPLRSGQNEELRYALRSWDAHLSFSKVWVIGGKPAWLANVNHIRTSQAGSKYKNTTTALKKACETDGVSEQFIYLNDDMFLMREFDNVPVYHRGLMSEFAKNRRLAGPYLRGAKNTLKLLTELGHHQPLSYEVHVPMVLDKTLMLKALEIGKHVNPLHKRSLYGNLVGLGGQRIQDPKVATKSAFDRRRPIISTSDDSFKRGQVGVFIRQRFPEPSRFER</sequence>
<evidence type="ECO:0000313" key="1">
    <source>
        <dbReference type="EMBL" id="NDL58639.1"/>
    </source>
</evidence>
<reference evidence="1 2" key="1">
    <citation type="submission" date="2019-11" db="EMBL/GenBank/DDBJ databases">
        <authorList>
            <person name="Li X.-J."/>
            <person name="Feng X.-M."/>
        </authorList>
    </citation>
    <scope>NUCLEOTIDE SEQUENCE [LARGE SCALE GENOMIC DNA]</scope>
    <source>
        <strain evidence="1 2">XMNu-373</strain>
    </source>
</reference>
<organism evidence="1 2">
    <name type="scientific">Phytoactinopolyspora mesophila</name>
    <dbReference type="NCBI Taxonomy" id="2650750"/>
    <lineage>
        <taxon>Bacteria</taxon>
        <taxon>Bacillati</taxon>
        <taxon>Actinomycetota</taxon>
        <taxon>Actinomycetes</taxon>
        <taxon>Jiangellales</taxon>
        <taxon>Jiangellaceae</taxon>
        <taxon>Phytoactinopolyspora</taxon>
    </lineage>
</organism>
<proteinExistence type="predicted"/>
<dbReference type="EMBL" id="WLZY01000005">
    <property type="protein sequence ID" value="NDL58639.1"/>
    <property type="molecule type" value="Genomic_DNA"/>
</dbReference>
<keyword evidence="2" id="KW-1185">Reference proteome</keyword>
<name>A0A7K3M5N9_9ACTN</name>
<protein>
    <submittedName>
        <fullName evidence="1">Uncharacterized protein</fullName>
    </submittedName>
</protein>
<gene>
    <name evidence="1" type="ORF">F7O44_16340</name>
</gene>